<evidence type="ECO:0000256" key="5">
    <source>
        <dbReference type="ARBA" id="ARBA00022771"/>
    </source>
</evidence>
<comment type="caution">
    <text evidence="14">The sequence shown here is derived from an EMBL/GenBank/DDBJ whole genome shotgun (WGS) entry which is preliminary data.</text>
</comment>
<evidence type="ECO:0000259" key="12">
    <source>
        <dbReference type="PROSITE" id="PS50089"/>
    </source>
</evidence>
<dbReference type="STRING" id="65357.A0A024FZT0"/>
<dbReference type="AlphaFoldDB" id="A0A024FZT0"/>
<evidence type="ECO:0000256" key="8">
    <source>
        <dbReference type="ARBA" id="ARBA00022989"/>
    </source>
</evidence>
<keyword evidence="2" id="KW-0808">Transferase</keyword>
<feature type="transmembrane region" description="Helical" evidence="11">
    <location>
        <begin position="98"/>
        <end position="117"/>
    </location>
</feature>
<dbReference type="CDD" id="cd14421">
    <property type="entry name" value="CUE_AMFR"/>
    <property type="match status" value="1"/>
</dbReference>
<protein>
    <recommendedName>
        <fullName evidence="16">RING-type domain-containing protein</fullName>
    </recommendedName>
</protein>
<dbReference type="GO" id="GO:0016020">
    <property type="term" value="C:membrane"/>
    <property type="evidence" value="ECO:0007669"/>
    <property type="project" value="UniProtKB-SubCell"/>
</dbReference>
<dbReference type="Proteomes" id="UP000053237">
    <property type="component" value="Unassembled WGS sequence"/>
</dbReference>
<keyword evidence="15" id="KW-1185">Reference proteome</keyword>
<evidence type="ECO:0000256" key="6">
    <source>
        <dbReference type="ARBA" id="ARBA00022786"/>
    </source>
</evidence>
<evidence type="ECO:0000256" key="11">
    <source>
        <dbReference type="SAM" id="Phobius"/>
    </source>
</evidence>
<evidence type="ECO:0008006" key="16">
    <source>
        <dbReference type="Google" id="ProtNLM"/>
    </source>
</evidence>
<feature type="transmembrane region" description="Helical" evidence="11">
    <location>
        <begin position="200"/>
        <end position="221"/>
    </location>
</feature>
<evidence type="ECO:0000256" key="2">
    <source>
        <dbReference type="ARBA" id="ARBA00022679"/>
    </source>
</evidence>
<dbReference type="GO" id="GO:0061630">
    <property type="term" value="F:ubiquitin protein ligase activity"/>
    <property type="evidence" value="ECO:0007669"/>
    <property type="project" value="TreeGrafter"/>
</dbReference>
<keyword evidence="6" id="KW-0833">Ubl conjugation pathway</keyword>
<evidence type="ECO:0000256" key="4">
    <source>
        <dbReference type="ARBA" id="ARBA00022723"/>
    </source>
</evidence>
<dbReference type="Pfam" id="PF02845">
    <property type="entry name" value="CUE"/>
    <property type="match status" value="1"/>
</dbReference>
<dbReference type="PANTHER" id="PTHR15067:SF4">
    <property type="entry name" value="E3 UBIQUITIN-PROTEIN LIGASE RNF8"/>
    <property type="match status" value="1"/>
</dbReference>
<dbReference type="Gene3D" id="3.30.40.10">
    <property type="entry name" value="Zinc/RING finger domain, C3HC4 (zinc finger)"/>
    <property type="match status" value="1"/>
</dbReference>
<dbReference type="InterPro" id="IPR013083">
    <property type="entry name" value="Znf_RING/FYVE/PHD"/>
</dbReference>
<reference evidence="14 15" key="1">
    <citation type="submission" date="2012-05" db="EMBL/GenBank/DDBJ databases">
        <title>Recombination and specialization in a pathogen metapopulation.</title>
        <authorList>
            <person name="Gardiner A."/>
            <person name="Kemen E."/>
            <person name="Schultz-Larsen T."/>
            <person name="MacLean D."/>
            <person name="Van Oosterhout C."/>
            <person name="Jones J.D.G."/>
        </authorList>
    </citation>
    <scope>NUCLEOTIDE SEQUENCE [LARGE SCALE GENOMIC DNA]</scope>
    <source>
        <strain evidence="14 15">Ac Nc2</strain>
    </source>
</reference>
<dbReference type="GO" id="GO:0008270">
    <property type="term" value="F:zinc ion binding"/>
    <property type="evidence" value="ECO:0007669"/>
    <property type="project" value="UniProtKB-KW"/>
</dbReference>
<sequence length="630" mass="71623">MTRVATLPNTLPELAADTLVTDLNVSSQSVNPKLFTIREKIRSISIQHLYFICTTAATLASLASCAKEVDSRRSNHITTSSLLDIAETMIDVMFGSRYHALILMHTYLMILYVTFVATMTKCFRHIRPTESQQTKEAILHFSLMRCLVLATTLGPLTGFLQLGILLLWLSSVAFMRGVVTMCKCRFDYLMTRPIPNEVDIYRLSWVLTATIVVNLALVFVWSSSTHFSYLTIHFAYFEASLLLLKATQLGVKIIYSIFDLDTSFHESHIKGRKVSKCSSLAKFKSLGMSSLTALKILNLDGLWCMFKCDKGEFYLLVTQMGLSGCYLLQLIVYYLYILGTDQFRISFLDLILILNVKNAMMEVVDRYKKISIYKHAAMELDELFPSANDEDLAANLDDVCVICLKPMSLEAKKLRCGHLLHKFCLRQCLQKESADETFTHSNLMGQRHHNNLKTNMRCPLCRQNIHFSTEFDTACALTNVNSTLVQPPEELRANRAEPLALPPAEEICLFTLVRSTAERLARWLPLPSLSFEILRHRDPLESPIAMQQMTHQVLEMFPQYSPEQVQRDLMQSRSATRTIENILNGRLQDSPLAIADEDTFFTELRANAADLWSSMWGGNQSSQANQVHRR</sequence>
<dbReference type="Gene3D" id="1.10.8.10">
    <property type="entry name" value="DNA helicase RuvA subunit, C-terminal domain"/>
    <property type="match status" value="1"/>
</dbReference>
<evidence type="ECO:0000256" key="1">
    <source>
        <dbReference type="ARBA" id="ARBA00004141"/>
    </source>
</evidence>
<dbReference type="PANTHER" id="PTHR15067">
    <property type="entry name" value="E3 UBIQUITIN-PROTEIN LIGASE RNF8"/>
    <property type="match status" value="1"/>
</dbReference>
<dbReference type="InParanoid" id="A0A024FZT0"/>
<keyword evidence="5 10" id="KW-0863">Zinc-finger</keyword>
<evidence type="ECO:0000256" key="10">
    <source>
        <dbReference type="PROSITE-ProRule" id="PRU00175"/>
    </source>
</evidence>
<dbReference type="InterPro" id="IPR001841">
    <property type="entry name" value="Znf_RING"/>
</dbReference>
<accession>A0A024FZT0</accession>
<dbReference type="EMBL" id="CAIX01000002">
    <property type="protein sequence ID" value="CCI39575.1"/>
    <property type="molecule type" value="Genomic_DNA"/>
</dbReference>
<dbReference type="OrthoDB" id="8062037at2759"/>
<dbReference type="InterPro" id="IPR003892">
    <property type="entry name" value="CUE"/>
</dbReference>
<feature type="transmembrane region" description="Helical" evidence="11">
    <location>
        <begin position="159"/>
        <end position="179"/>
    </location>
</feature>
<dbReference type="GO" id="GO:0043130">
    <property type="term" value="F:ubiquitin binding"/>
    <property type="evidence" value="ECO:0007669"/>
    <property type="project" value="InterPro"/>
</dbReference>
<dbReference type="PROSITE" id="PS50089">
    <property type="entry name" value="ZF_RING_2"/>
    <property type="match status" value="1"/>
</dbReference>
<feature type="domain" description="CUE" evidence="13">
    <location>
        <begin position="545"/>
        <end position="587"/>
    </location>
</feature>
<dbReference type="GO" id="GO:0016567">
    <property type="term" value="P:protein ubiquitination"/>
    <property type="evidence" value="ECO:0007669"/>
    <property type="project" value="TreeGrafter"/>
</dbReference>
<evidence type="ECO:0000256" key="3">
    <source>
        <dbReference type="ARBA" id="ARBA00022692"/>
    </source>
</evidence>
<evidence type="ECO:0000313" key="14">
    <source>
        <dbReference type="EMBL" id="CCI39575.1"/>
    </source>
</evidence>
<feature type="transmembrane region" description="Helical" evidence="11">
    <location>
        <begin position="313"/>
        <end position="337"/>
    </location>
</feature>
<dbReference type="SMART" id="SM00184">
    <property type="entry name" value="RING"/>
    <property type="match status" value="1"/>
</dbReference>
<name>A0A024FZT0_9STRA</name>
<evidence type="ECO:0000313" key="15">
    <source>
        <dbReference type="Proteomes" id="UP000053237"/>
    </source>
</evidence>
<dbReference type="SUPFAM" id="SSF57850">
    <property type="entry name" value="RING/U-box"/>
    <property type="match status" value="1"/>
</dbReference>
<evidence type="ECO:0000259" key="13">
    <source>
        <dbReference type="PROSITE" id="PS51140"/>
    </source>
</evidence>
<keyword evidence="7" id="KW-0862">Zinc</keyword>
<keyword evidence="4" id="KW-0479">Metal-binding</keyword>
<comment type="subcellular location">
    <subcellularLocation>
        <location evidence="1">Membrane</location>
        <topology evidence="1">Multi-pass membrane protein</topology>
    </subcellularLocation>
</comment>
<dbReference type="GO" id="GO:0005829">
    <property type="term" value="C:cytosol"/>
    <property type="evidence" value="ECO:0007669"/>
    <property type="project" value="TreeGrafter"/>
</dbReference>
<organism evidence="14 15">
    <name type="scientific">Albugo candida</name>
    <dbReference type="NCBI Taxonomy" id="65357"/>
    <lineage>
        <taxon>Eukaryota</taxon>
        <taxon>Sar</taxon>
        <taxon>Stramenopiles</taxon>
        <taxon>Oomycota</taxon>
        <taxon>Peronosporomycetes</taxon>
        <taxon>Albuginales</taxon>
        <taxon>Albuginaceae</taxon>
        <taxon>Albugo</taxon>
    </lineage>
</organism>
<feature type="domain" description="RING-type" evidence="12">
    <location>
        <begin position="400"/>
        <end position="462"/>
    </location>
</feature>
<gene>
    <name evidence="14" type="ORF">BN9_003580</name>
</gene>
<proteinExistence type="predicted"/>
<dbReference type="SMART" id="SM00546">
    <property type="entry name" value="CUE"/>
    <property type="match status" value="1"/>
</dbReference>
<keyword evidence="3 11" id="KW-0812">Transmembrane</keyword>
<evidence type="ECO:0000256" key="7">
    <source>
        <dbReference type="ARBA" id="ARBA00022833"/>
    </source>
</evidence>
<feature type="transmembrane region" description="Helical" evidence="11">
    <location>
        <begin position="227"/>
        <end position="244"/>
    </location>
</feature>
<keyword evidence="9 11" id="KW-0472">Membrane</keyword>
<keyword evidence="8 11" id="KW-1133">Transmembrane helix</keyword>
<dbReference type="GO" id="GO:0006511">
    <property type="term" value="P:ubiquitin-dependent protein catabolic process"/>
    <property type="evidence" value="ECO:0007669"/>
    <property type="project" value="TreeGrafter"/>
</dbReference>
<evidence type="ECO:0000256" key="9">
    <source>
        <dbReference type="ARBA" id="ARBA00023136"/>
    </source>
</evidence>
<dbReference type="PROSITE" id="PS51140">
    <property type="entry name" value="CUE"/>
    <property type="match status" value="1"/>
</dbReference>
<dbReference type="GO" id="GO:0000151">
    <property type="term" value="C:ubiquitin ligase complex"/>
    <property type="evidence" value="ECO:0007669"/>
    <property type="project" value="TreeGrafter"/>
</dbReference>